<gene>
    <name evidence="1" type="ORF">SK128_013986</name>
</gene>
<sequence>MAEPSSLIFIIATYQVTEKSTLVSPTCRMIRLRGIKRGSGLPNSVSLSLFVLSYETLGIRGNKSLIKRVIVRGLSLGITPLLFLKKTEVRQVNRILVRGPKDEKHSKLSSLKEIKTKIKNILALGLFDGKHSSVIFEGIEVSKMKRILIREPSDENHSKLSSLKRILVREPSDENHSKLSSLKEIKDSLEKIEAVVSEREGE</sequence>
<reference evidence="1 2" key="1">
    <citation type="submission" date="2023-11" db="EMBL/GenBank/DDBJ databases">
        <title>Halocaridina rubra genome assembly.</title>
        <authorList>
            <person name="Smith C."/>
        </authorList>
    </citation>
    <scope>NUCLEOTIDE SEQUENCE [LARGE SCALE GENOMIC DNA]</scope>
    <source>
        <strain evidence="1">EP-1</strain>
        <tissue evidence="1">Whole</tissue>
    </source>
</reference>
<dbReference type="Proteomes" id="UP001381693">
    <property type="component" value="Unassembled WGS sequence"/>
</dbReference>
<dbReference type="EMBL" id="JAXCGZ010019524">
    <property type="protein sequence ID" value="KAK7066021.1"/>
    <property type="molecule type" value="Genomic_DNA"/>
</dbReference>
<protein>
    <submittedName>
        <fullName evidence="1">Uncharacterized protein</fullName>
    </submittedName>
</protein>
<dbReference type="AlphaFoldDB" id="A0AAN8ZRW9"/>
<organism evidence="1 2">
    <name type="scientific">Halocaridina rubra</name>
    <name type="common">Hawaiian red shrimp</name>
    <dbReference type="NCBI Taxonomy" id="373956"/>
    <lineage>
        <taxon>Eukaryota</taxon>
        <taxon>Metazoa</taxon>
        <taxon>Ecdysozoa</taxon>
        <taxon>Arthropoda</taxon>
        <taxon>Crustacea</taxon>
        <taxon>Multicrustacea</taxon>
        <taxon>Malacostraca</taxon>
        <taxon>Eumalacostraca</taxon>
        <taxon>Eucarida</taxon>
        <taxon>Decapoda</taxon>
        <taxon>Pleocyemata</taxon>
        <taxon>Caridea</taxon>
        <taxon>Atyoidea</taxon>
        <taxon>Atyidae</taxon>
        <taxon>Halocaridina</taxon>
    </lineage>
</organism>
<evidence type="ECO:0000313" key="1">
    <source>
        <dbReference type="EMBL" id="KAK7066021.1"/>
    </source>
</evidence>
<accession>A0AAN8ZRW9</accession>
<comment type="caution">
    <text evidence="1">The sequence shown here is derived from an EMBL/GenBank/DDBJ whole genome shotgun (WGS) entry which is preliminary data.</text>
</comment>
<evidence type="ECO:0000313" key="2">
    <source>
        <dbReference type="Proteomes" id="UP001381693"/>
    </source>
</evidence>
<proteinExistence type="predicted"/>
<keyword evidence="2" id="KW-1185">Reference proteome</keyword>
<name>A0AAN8ZRW9_HALRR</name>